<evidence type="ECO:0000256" key="8">
    <source>
        <dbReference type="PIRSR" id="PIRSR001123-2"/>
    </source>
</evidence>
<dbReference type="OrthoDB" id="361940at2"/>
<dbReference type="AlphaFoldDB" id="A0A1H3A419"/>
<dbReference type="InterPro" id="IPR008007">
    <property type="entry name" value="Peptidase_M42"/>
</dbReference>
<keyword evidence="5" id="KW-0378">Hydrolase</keyword>
<dbReference type="SUPFAM" id="SSF53187">
    <property type="entry name" value="Zn-dependent exopeptidases"/>
    <property type="match status" value="1"/>
</dbReference>
<evidence type="ECO:0000256" key="2">
    <source>
        <dbReference type="ARBA" id="ARBA00022438"/>
    </source>
</evidence>
<evidence type="ECO:0000313" key="10">
    <source>
        <dbReference type="Proteomes" id="UP000198828"/>
    </source>
</evidence>
<keyword evidence="3" id="KW-0645">Protease</keyword>
<dbReference type="GO" id="GO:0006508">
    <property type="term" value="P:proteolysis"/>
    <property type="evidence" value="ECO:0007669"/>
    <property type="project" value="UniProtKB-KW"/>
</dbReference>
<evidence type="ECO:0000313" key="9">
    <source>
        <dbReference type="EMBL" id="SDX24502.1"/>
    </source>
</evidence>
<comment type="cofactor">
    <cofactor evidence="8">
        <name>a divalent metal cation</name>
        <dbReference type="ChEBI" id="CHEBI:60240"/>
    </cofactor>
    <text evidence="8">Binds 2 divalent metal cations per subunit.</text>
</comment>
<keyword evidence="2 9" id="KW-0031">Aminopeptidase</keyword>
<feature type="binding site" evidence="8">
    <location>
        <position position="187"/>
    </location>
    <ligand>
        <name>Zn(2+)</name>
        <dbReference type="ChEBI" id="CHEBI:29105"/>
        <label>1</label>
    </ligand>
</feature>
<feature type="binding site" evidence="8">
    <location>
        <position position="222"/>
    </location>
    <ligand>
        <name>Zn(2+)</name>
        <dbReference type="ChEBI" id="CHEBI:29105"/>
        <label>2</label>
    </ligand>
</feature>
<dbReference type="CDD" id="cd05657">
    <property type="entry name" value="M42_glucanase_like"/>
    <property type="match status" value="1"/>
</dbReference>
<keyword evidence="10" id="KW-1185">Reference proteome</keyword>
<dbReference type="InterPro" id="IPR051464">
    <property type="entry name" value="Peptidase_M42_aminopept"/>
</dbReference>
<feature type="binding site" evidence="8">
    <location>
        <position position="187"/>
    </location>
    <ligand>
        <name>Zn(2+)</name>
        <dbReference type="ChEBI" id="CHEBI:29105"/>
        <label>2</label>
    </ligand>
</feature>
<evidence type="ECO:0000256" key="7">
    <source>
        <dbReference type="PIRSR" id="PIRSR001123-1"/>
    </source>
</evidence>
<feature type="binding site" evidence="8">
    <location>
        <position position="241"/>
    </location>
    <ligand>
        <name>Zn(2+)</name>
        <dbReference type="ChEBI" id="CHEBI:29105"/>
        <label>1</label>
    </ligand>
</feature>
<keyword evidence="4 8" id="KW-0479">Metal-binding</keyword>
<comment type="similarity">
    <text evidence="1 6">Belongs to the peptidase M42 family.</text>
</comment>
<dbReference type="PANTHER" id="PTHR32481:SF7">
    <property type="entry name" value="AMINOPEPTIDASE YHFE-RELATED"/>
    <property type="match status" value="1"/>
</dbReference>
<evidence type="ECO:0000256" key="5">
    <source>
        <dbReference type="ARBA" id="ARBA00022801"/>
    </source>
</evidence>
<accession>A0A1H3A419</accession>
<evidence type="ECO:0000256" key="4">
    <source>
        <dbReference type="ARBA" id="ARBA00022723"/>
    </source>
</evidence>
<dbReference type="RefSeq" id="WP_093753238.1">
    <property type="nucleotide sequence ID" value="NZ_FNNG01000008.1"/>
</dbReference>
<dbReference type="InterPro" id="IPR023367">
    <property type="entry name" value="Peptidase_M42_dom2"/>
</dbReference>
<feature type="binding site" evidence="8">
    <location>
        <position position="321"/>
    </location>
    <ligand>
        <name>Zn(2+)</name>
        <dbReference type="ChEBI" id="CHEBI:29105"/>
        <label>2</label>
    </ligand>
</feature>
<dbReference type="GO" id="GO:0004177">
    <property type="term" value="F:aminopeptidase activity"/>
    <property type="evidence" value="ECO:0007669"/>
    <property type="project" value="UniProtKB-UniRule"/>
</dbReference>
<gene>
    <name evidence="9" type="ORF">SAMN05660923_01981</name>
</gene>
<dbReference type="Proteomes" id="UP000198828">
    <property type="component" value="Unassembled WGS sequence"/>
</dbReference>
<dbReference type="SUPFAM" id="SSF101821">
    <property type="entry name" value="Aminopeptidase/glucanase lid domain"/>
    <property type="match status" value="1"/>
</dbReference>
<organism evidence="9 10">
    <name type="scientific">Tepidimicrobium xylanilyticum</name>
    <dbReference type="NCBI Taxonomy" id="1123352"/>
    <lineage>
        <taxon>Bacteria</taxon>
        <taxon>Bacillati</taxon>
        <taxon>Bacillota</taxon>
        <taxon>Tissierellia</taxon>
        <taxon>Tissierellales</taxon>
        <taxon>Tepidimicrobiaceae</taxon>
        <taxon>Tepidimicrobium</taxon>
    </lineage>
</organism>
<dbReference type="Pfam" id="PF05343">
    <property type="entry name" value="Peptidase_M42"/>
    <property type="match status" value="1"/>
</dbReference>
<reference evidence="9 10" key="1">
    <citation type="submission" date="2016-10" db="EMBL/GenBank/DDBJ databases">
        <authorList>
            <person name="de Groot N.N."/>
        </authorList>
    </citation>
    <scope>NUCLEOTIDE SEQUENCE [LARGE SCALE GENOMIC DNA]</scope>
    <source>
        <strain evidence="9 10">DSM 23310</strain>
    </source>
</reference>
<feature type="active site" description="Proton acceptor" evidence="7">
    <location>
        <position position="221"/>
    </location>
</feature>
<evidence type="ECO:0000256" key="6">
    <source>
        <dbReference type="PIRNR" id="PIRNR001123"/>
    </source>
</evidence>
<dbReference type="PIRSF" id="PIRSF001123">
    <property type="entry name" value="PepA_GA"/>
    <property type="match status" value="1"/>
</dbReference>
<sequence>MNIDMKYALDLMLEILKINSPGGDTSEAMDRLEKEFESLGITVSKTNKGAIYGTIKGQEEGNERLISAHIDTLGAIVKEIKSNGRLKLSNIGGFSWNSVEGENVYIKTRKGKVYTGTILPEKASIHIYSDVVSQVERTEETIEVRIDEDVRSVDDVKKLGIAVGDFVSFEPRPIITENGYIKSRHLDDKACVAVMFAAIKYLVDNNLTPKRTTHFFISNYEEMGHGLYGIPEGTTEILALDIGTVGGNHTSDEKSVTILAKDSRTSYDFGFRNRLVQLAEENNIKYNVDVHYRYGSDASLAMLQGVDANFACIGLGVDATHHYERTHIDGIENNIKLLIEYLMADENNIK</sequence>
<name>A0A1H3A419_9FIRM</name>
<dbReference type="EMBL" id="FNNG01000008">
    <property type="protein sequence ID" value="SDX24502.1"/>
    <property type="molecule type" value="Genomic_DNA"/>
</dbReference>
<dbReference type="Gene3D" id="2.40.30.40">
    <property type="entry name" value="Peptidase M42, domain 2"/>
    <property type="match status" value="1"/>
</dbReference>
<proteinExistence type="inferred from homology"/>
<dbReference type="PANTHER" id="PTHR32481">
    <property type="entry name" value="AMINOPEPTIDASE"/>
    <property type="match status" value="1"/>
</dbReference>
<evidence type="ECO:0000256" key="1">
    <source>
        <dbReference type="ARBA" id="ARBA00006272"/>
    </source>
</evidence>
<dbReference type="GO" id="GO:0046872">
    <property type="term" value="F:metal ion binding"/>
    <property type="evidence" value="ECO:0007669"/>
    <property type="project" value="UniProtKB-UniRule"/>
</dbReference>
<feature type="binding site" evidence="8">
    <location>
        <position position="69"/>
    </location>
    <ligand>
        <name>Zn(2+)</name>
        <dbReference type="ChEBI" id="CHEBI:29105"/>
        <label>1</label>
    </ligand>
</feature>
<protein>
    <submittedName>
        <fullName evidence="9">Putative aminopeptidase FrvX</fullName>
    </submittedName>
</protein>
<evidence type="ECO:0000256" key="3">
    <source>
        <dbReference type="ARBA" id="ARBA00022670"/>
    </source>
</evidence>
<dbReference type="Gene3D" id="3.40.630.10">
    <property type="entry name" value="Zn peptidases"/>
    <property type="match status" value="1"/>
</dbReference>